<dbReference type="PANTHER" id="PTHR30634:SF14">
    <property type="match status" value="1"/>
</dbReference>
<dbReference type="OrthoDB" id="9768066at2"/>
<dbReference type="Pfam" id="PF18934">
    <property type="entry name" value="DUF5682"/>
    <property type="match status" value="1"/>
</dbReference>
<dbReference type="EMBL" id="FNVT01000002">
    <property type="protein sequence ID" value="SEG28884.1"/>
    <property type="molecule type" value="Genomic_DNA"/>
</dbReference>
<dbReference type="InterPro" id="IPR043737">
    <property type="entry name" value="DUF5682"/>
</dbReference>
<organism evidence="2 3">
    <name type="scientific">Nonomuraea solani</name>
    <dbReference type="NCBI Taxonomy" id="1144553"/>
    <lineage>
        <taxon>Bacteria</taxon>
        <taxon>Bacillati</taxon>
        <taxon>Actinomycetota</taxon>
        <taxon>Actinomycetes</taxon>
        <taxon>Streptosporangiales</taxon>
        <taxon>Streptosporangiaceae</taxon>
        <taxon>Nonomuraea</taxon>
    </lineage>
</organism>
<proteinExistence type="predicted"/>
<name>A0A1H5YXY1_9ACTN</name>
<reference evidence="2 3" key="1">
    <citation type="submission" date="2016-10" db="EMBL/GenBank/DDBJ databases">
        <authorList>
            <person name="de Groot N.N."/>
        </authorList>
    </citation>
    <scope>NUCLEOTIDE SEQUENCE [LARGE SCALE GENOMIC DNA]</scope>
    <source>
        <strain evidence="2 3">CGMCC 4.7037</strain>
    </source>
</reference>
<dbReference type="RefSeq" id="WP_103955136.1">
    <property type="nucleotide sequence ID" value="NZ_FNVT01000002.1"/>
</dbReference>
<dbReference type="PANTHER" id="PTHR30634">
    <property type="entry name" value="OUTER MEMBRANE LOLAB LIPOPROTEIN INSERTION APPARATUS"/>
    <property type="match status" value="1"/>
</dbReference>
<protein>
    <submittedName>
        <fullName evidence="2">Uncharacterized protein</fullName>
    </submittedName>
</protein>
<evidence type="ECO:0000256" key="1">
    <source>
        <dbReference type="SAM" id="MobiDB-lite"/>
    </source>
</evidence>
<dbReference type="AlphaFoldDB" id="A0A1H5YXY1"/>
<dbReference type="Proteomes" id="UP000236732">
    <property type="component" value="Unassembled WGS sequence"/>
</dbReference>
<sequence>MSVSVLGVRHHGPGSARAVRRELERLRPDAILIEGPPEADALVGHAPGLEPPVALLAHVPGAPARAAFWPFAAFSPEWQAILYGTAAGIPVRFCDLPAAHSLAEDPDGDDGPDDPGASGGPDGPGGGDDADGSGGPGGGEGLLRVDPIGALAAAAGYDDPERWWEDVVEHRGDTPFEAIAEAMAAVREGHEPDAREARREAYMRKTLRATLKQGYGRIAVICGAWHVPALTGPLPPVTADNALLRGLPKVKAELTWVPWTYGRLASWSGYGAGITSPGWYHHLFEAPDRPVERWLAEAAAVLRDEGLAVSSAHVIESVRLADSLATLRGRPLAGLGEVTEAARAVLCEGDDLAVELIQRRMVVGDRLGHVGDGTPMVPLQRDLRDQQRRLKLKPEALDREIDLDLRKPLDLDRSHLLHRLRLLGVDWGTPGQARGKGTFRETWTLQWRPEYDLGLIEHAALGTTVVAAAARRAIDLAGGGTGAAEAVSLADLTSLVEQCLLADLPEALPGVLAALSAKAALDTDVTHLMAALPAMVRAHRYGDVRGTPAEGLAVIVRSMLDRICVGLPVAVTGLDDDAAADLLKHVDAVHSAVALLTDAPATTGAVVERADAPATTDAPASETAAGGVSPRSRWLVTLRGISDRQDLHGLIEGRLTRILLDAGELDDPAARMSRAMSRGQVPARAAAWVEGFLAGGGLLLVHDPRLLALVDGWLTGLSGDQFTDVLPLLRRTFGAFAAPERRAIGQRLRSAGRDEGAREQDVDERRAAAAVATVLSIIGKAAE</sequence>
<accession>A0A1H5YXY1</accession>
<dbReference type="InterPro" id="IPR050458">
    <property type="entry name" value="LolB"/>
</dbReference>
<keyword evidence="3" id="KW-1185">Reference proteome</keyword>
<feature type="compositionally biased region" description="Gly residues" evidence="1">
    <location>
        <begin position="117"/>
        <end position="141"/>
    </location>
</feature>
<evidence type="ECO:0000313" key="2">
    <source>
        <dbReference type="EMBL" id="SEG28884.1"/>
    </source>
</evidence>
<evidence type="ECO:0000313" key="3">
    <source>
        <dbReference type="Proteomes" id="UP000236732"/>
    </source>
</evidence>
<feature type="region of interest" description="Disordered" evidence="1">
    <location>
        <begin position="100"/>
        <end position="143"/>
    </location>
</feature>
<gene>
    <name evidence="2" type="ORF">SAMN05444920_102462</name>
</gene>
<feature type="compositionally biased region" description="Acidic residues" evidence="1">
    <location>
        <begin position="104"/>
        <end position="113"/>
    </location>
</feature>